<reference evidence="7 8" key="1">
    <citation type="submission" date="2016-10" db="EMBL/GenBank/DDBJ databases">
        <title>Evaluation of Human, Veterinary and Environmental Mycobacterium chelonae Isolates by Core Genome Phylogenomic Analysis, Targeted Gene Comparison, and Anti-microbial Susceptibility Patterns: A Tale of Mistaken Identities.</title>
        <authorList>
            <person name="Fogelson S.B."/>
            <person name="Camus A.C."/>
            <person name="Lorenz W."/>
            <person name="Vasireddy R."/>
            <person name="Vasireddy S."/>
            <person name="Smith T."/>
            <person name="Brown-Elliott B.A."/>
            <person name="Wallace R.J.Jr."/>
            <person name="Hasan N.A."/>
            <person name="Reischl U."/>
            <person name="Sanchez S."/>
        </authorList>
    </citation>
    <scope>NUCLEOTIDE SEQUENCE [LARGE SCALE GENOMIC DNA]</scope>
    <source>
        <strain evidence="7 8">1559</strain>
    </source>
</reference>
<evidence type="ECO:0000256" key="6">
    <source>
        <dbReference type="SAM" id="MobiDB-lite"/>
    </source>
</evidence>
<organism evidence="7 8">
    <name type="scientific">Mycobacteroides franklinii</name>
    <dbReference type="NCBI Taxonomy" id="948102"/>
    <lineage>
        <taxon>Bacteria</taxon>
        <taxon>Bacillati</taxon>
        <taxon>Actinomycetota</taxon>
        <taxon>Actinomycetes</taxon>
        <taxon>Mycobacteriales</taxon>
        <taxon>Mycobacteriaceae</taxon>
        <taxon>Mycobacteroides</taxon>
    </lineage>
</organism>
<dbReference type="Pfam" id="PF05481">
    <property type="entry name" value="Myco_19_kDa"/>
    <property type="match status" value="1"/>
</dbReference>
<sequence length="156" mass="15330">MRYGSAAVVGSAVLAGACLVGCSSGGGVHRDSPTSGPVSSSASDAPAAGPRVVVDGVVRSVENRVECVTAADMTFVNVGSDSDAIAATLAAGDTPTLQSLTLGIIDGHPLMYNSGHGAAEPTVTKSGQSYKISGTATAGLSTPATFELEFTCPAGR</sequence>
<dbReference type="PROSITE" id="PS51257">
    <property type="entry name" value="PROKAR_LIPOPROTEIN"/>
    <property type="match status" value="1"/>
</dbReference>
<evidence type="ECO:0000256" key="4">
    <source>
        <dbReference type="ARBA" id="ARBA00023139"/>
    </source>
</evidence>
<dbReference type="InterPro" id="IPR008691">
    <property type="entry name" value="LpqH"/>
</dbReference>
<evidence type="ECO:0000256" key="3">
    <source>
        <dbReference type="ARBA" id="ARBA00023136"/>
    </source>
</evidence>
<evidence type="ECO:0000256" key="5">
    <source>
        <dbReference type="ARBA" id="ARBA00023288"/>
    </source>
</evidence>
<accession>A0A1S1LCD0</accession>
<feature type="region of interest" description="Disordered" evidence="6">
    <location>
        <begin position="29"/>
        <end position="48"/>
    </location>
</feature>
<dbReference type="OrthoDB" id="4764143at2"/>
<proteinExistence type="predicted"/>
<evidence type="ECO:0000313" key="7">
    <source>
        <dbReference type="EMBL" id="OHU22582.1"/>
    </source>
</evidence>
<dbReference type="STRING" id="948102.BKG76_19265"/>
<evidence type="ECO:0000256" key="2">
    <source>
        <dbReference type="ARBA" id="ARBA00022729"/>
    </source>
</evidence>
<comment type="caution">
    <text evidence="7">The sequence shown here is derived from an EMBL/GenBank/DDBJ whole genome shotgun (WGS) entry which is preliminary data.</text>
</comment>
<dbReference type="EMBL" id="MLIK01000019">
    <property type="protein sequence ID" value="OHU22582.1"/>
    <property type="molecule type" value="Genomic_DNA"/>
</dbReference>
<keyword evidence="3" id="KW-0472">Membrane</keyword>
<keyword evidence="4" id="KW-0564">Palmitate</keyword>
<dbReference type="GeneID" id="57168957"/>
<gene>
    <name evidence="7" type="ORF">BKG76_19265</name>
</gene>
<keyword evidence="1" id="KW-1003">Cell membrane</keyword>
<evidence type="ECO:0008006" key="9">
    <source>
        <dbReference type="Google" id="ProtNLM"/>
    </source>
</evidence>
<keyword evidence="2" id="KW-0732">Signal</keyword>
<name>A0A1S1LCD0_9MYCO</name>
<dbReference type="AlphaFoldDB" id="A0A1S1LCD0"/>
<dbReference type="RefSeq" id="WP_070939019.1">
    <property type="nucleotide sequence ID" value="NZ_MLIK01000019.1"/>
</dbReference>
<evidence type="ECO:0000256" key="1">
    <source>
        <dbReference type="ARBA" id="ARBA00022475"/>
    </source>
</evidence>
<keyword evidence="5" id="KW-0449">Lipoprotein</keyword>
<dbReference type="Proteomes" id="UP000179616">
    <property type="component" value="Unassembled WGS sequence"/>
</dbReference>
<evidence type="ECO:0000313" key="8">
    <source>
        <dbReference type="Proteomes" id="UP000179616"/>
    </source>
</evidence>
<feature type="compositionally biased region" description="Low complexity" evidence="6">
    <location>
        <begin position="33"/>
        <end position="48"/>
    </location>
</feature>
<dbReference type="GO" id="GO:0016020">
    <property type="term" value="C:membrane"/>
    <property type="evidence" value="ECO:0007669"/>
    <property type="project" value="InterPro"/>
</dbReference>
<protein>
    <recommendedName>
        <fullName evidence="9">Lipoprotein LpqH</fullName>
    </recommendedName>
</protein>